<dbReference type="Pfam" id="PF13479">
    <property type="entry name" value="AAA_24"/>
    <property type="match status" value="1"/>
</dbReference>
<keyword evidence="2" id="KW-0547">Nucleotide-binding</keyword>
<feature type="coiled-coil region" evidence="1">
    <location>
        <begin position="227"/>
        <end position="254"/>
    </location>
</feature>
<evidence type="ECO:0000313" key="3">
    <source>
        <dbReference type="Proteomes" id="UP000823641"/>
    </source>
</evidence>
<keyword evidence="2" id="KW-0067">ATP-binding</keyword>
<sequence>MSLIKKPSEIEIKQTLSALIYGQPGIGKTTLGCSAPNAVLFDYDGGVQRINGAHQVPTVQIKDWDETNEALKEIEEEMPECKTIVIDTVGKMLDFMSANIIKNDPKMSKRDGSLSLQGYGVRKTMFVNFLKRVSAMGKNVIFIAHEKEEKRGEETVKRPEVGGSSANDLVKELDLVGYMQAIGKERTITFDPNESYYAKNTCNLPAFIKIPVVVDEKGIAKGENNFFNSVIEAYKEAQENNKNATSEYEDLMDLIRGYVEDANDIETINSLVEKIPTLQHVFNSKMLASKLLNEKAIKLGLKLNKQTKKYEAA</sequence>
<keyword evidence="1" id="KW-0175">Coiled coil</keyword>
<name>A0A9D9N4H3_9BACT</name>
<evidence type="ECO:0000256" key="1">
    <source>
        <dbReference type="SAM" id="Coils"/>
    </source>
</evidence>
<dbReference type="Proteomes" id="UP000823641">
    <property type="component" value="Unassembled WGS sequence"/>
</dbReference>
<dbReference type="GO" id="GO:0005524">
    <property type="term" value="F:ATP binding"/>
    <property type="evidence" value="ECO:0007669"/>
    <property type="project" value="UniProtKB-KW"/>
</dbReference>
<dbReference type="SUPFAM" id="SSF52540">
    <property type="entry name" value="P-loop containing nucleoside triphosphate hydrolases"/>
    <property type="match status" value="1"/>
</dbReference>
<dbReference type="AlphaFoldDB" id="A0A9D9N4H3"/>
<gene>
    <name evidence="2" type="ORF">IAA73_07645</name>
</gene>
<organism evidence="2 3">
    <name type="scientific">Candidatus Gallipaludibacter merdavium</name>
    <dbReference type="NCBI Taxonomy" id="2840839"/>
    <lineage>
        <taxon>Bacteria</taxon>
        <taxon>Pseudomonadati</taxon>
        <taxon>Bacteroidota</taxon>
        <taxon>Bacteroidia</taxon>
        <taxon>Bacteroidales</taxon>
        <taxon>Candidatus Gallipaludibacter</taxon>
    </lineage>
</organism>
<comment type="caution">
    <text evidence="2">The sequence shown here is derived from an EMBL/GenBank/DDBJ whole genome shotgun (WGS) entry which is preliminary data.</text>
</comment>
<evidence type="ECO:0000313" key="2">
    <source>
        <dbReference type="EMBL" id="MBO8460186.1"/>
    </source>
</evidence>
<reference evidence="2" key="2">
    <citation type="journal article" date="2021" name="PeerJ">
        <title>Extensive microbial diversity within the chicken gut microbiome revealed by metagenomics and culture.</title>
        <authorList>
            <person name="Gilroy R."/>
            <person name="Ravi A."/>
            <person name="Getino M."/>
            <person name="Pursley I."/>
            <person name="Horton D.L."/>
            <person name="Alikhan N.F."/>
            <person name="Baker D."/>
            <person name="Gharbi K."/>
            <person name="Hall N."/>
            <person name="Watson M."/>
            <person name="Adriaenssens E.M."/>
            <person name="Foster-Nyarko E."/>
            <person name="Jarju S."/>
            <person name="Secka A."/>
            <person name="Antonio M."/>
            <person name="Oren A."/>
            <person name="Chaudhuri R.R."/>
            <person name="La Ragione R."/>
            <person name="Hildebrand F."/>
            <person name="Pallen M.J."/>
        </authorList>
    </citation>
    <scope>NUCLEOTIDE SEQUENCE</scope>
    <source>
        <strain evidence="2">G3-3990</strain>
    </source>
</reference>
<dbReference type="EMBL" id="JADIMG010000072">
    <property type="protein sequence ID" value="MBO8460186.1"/>
    <property type="molecule type" value="Genomic_DNA"/>
</dbReference>
<dbReference type="InterPro" id="IPR027417">
    <property type="entry name" value="P-loop_NTPase"/>
</dbReference>
<accession>A0A9D9N4H3</accession>
<reference evidence="2" key="1">
    <citation type="submission" date="2020-10" db="EMBL/GenBank/DDBJ databases">
        <authorList>
            <person name="Gilroy R."/>
        </authorList>
    </citation>
    <scope>NUCLEOTIDE SEQUENCE</scope>
    <source>
        <strain evidence="2">G3-3990</strain>
    </source>
</reference>
<protein>
    <submittedName>
        <fullName evidence="2">ATP-binding protein</fullName>
    </submittedName>
</protein>
<proteinExistence type="predicted"/>